<dbReference type="EMBL" id="JACEGA010000001">
    <property type="protein sequence ID" value="MBB2181442.1"/>
    <property type="molecule type" value="Genomic_DNA"/>
</dbReference>
<dbReference type="Gene3D" id="3.40.50.300">
    <property type="entry name" value="P-loop containing nucleotide triphosphate hydrolases"/>
    <property type="match status" value="2"/>
</dbReference>
<feature type="transmembrane region" description="Helical" evidence="7">
    <location>
        <begin position="45"/>
        <end position="65"/>
    </location>
</feature>
<evidence type="ECO:0000313" key="8">
    <source>
        <dbReference type="EMBL" id="MBB2181442.1"/>
    </source>
</evidence>
<accession>A0A839JWR1</accession>
<evidence type="ECO:0000256" key="7">
    <source>
        <dbReference type="SAM" id="Phobius"/>
    </source>
</evidence>
<dbReference type="AlphaFoldDB" id="A0A839JWR1"/>
<comment type="subcellular location">
    <subcellularLocation>
        <location evidence="1">Cell membrane</location>
        <topology evidence="1">Multi-pass membrane protein</topology>
    </subcellularLocation>
</comment>
<keyword evidence="3" id="KW-1003">Cell membrane</keyword>
<evidence type="ECO:0000256" key="1">
    <source>
        <dbReference type="ARBA" id="ARBA00004651"/>
    </source>
</evidence>
<dbReference type="PANTHER" id="PTHR37937">
    <property type="entry name" value="CONJUGATIVE TRANSFER: DNA TRANSPORT"/>
    <property type="match status" value="1"/>
</dbReference>
<comment type="similarity">
    <text evidence="2">Belongs to the VirD4/TraG family.</text>
</comment>
<evidence type="ECO:0000256" key="3">
    <source>
        <dbReference type="ARBA" id="ARBA00022475"/>
    </source>
</evidence>
<sequence>MRKRIIDAISFTGIWTCPITYFLIFECFNELYKRSIIITPLLERAILMLGLLPMMWIAYVNILSYEKDDKRCFNLGEGFISEMSHEKRKATYPLIPTKLLVDKHKFNDGFILGTKDKRHYVSYPIETNSLPNTIIIGSTGSGKTSSFYINNLVTMLNQSQSQTTIYAIDVKGELHETCVSQSDKNVMVVSFDKDKQSDEFYGWDVYYNLNAQSDENQRLEVFNTIASAIIISTSDKDGFWVENSRTLFVGLLSYYYDKHFDFIQSVSEILKNDISTLIEEIIETSLPETISYRWLYKYYKKSNSSFEDIITTMTSSLSVFNLPVVKSILSTKENKASPKVFDEGKSIFLNIPDYLLESLNPAFRLITTEVFEYVERRKSDNPLIMLLDEFPALGCISKITHYMSILRYHNCSIWLSIQSYYQLQKHYSVPDAKIILDNTKIKCILEISDTDTAKMVSDWCGFYQEKKKSTNSKGGHSSTTERLPIVTATDLITLSKKEETILVISGIGYLRVKRASYFKDSYIMGIIRKIHAEKEDD</sequence>
<gene>
    <name evidence="8" type="ORF">H0486_00840</name>
</gene>
<dbReference type="SUPFAM" id="SSF52540">
    <property type="entry name" value="P-loop containing nucleoside triphosphate hydrolases"/>
    <property type="match status" value="1"/>
</dbReference>
<dbReference type="GO" id="GO:0005886">
    <property type="term" value="C:plasma membrane"/>
    <property type="evidence" value="ECO:0007669"/>
    <property type="project" value="UniProtKB-SubCell"/>
</dbReference>
<name>A0A839JWR1_9FIRM</name>
<keyword evidence="9" id="KW-1185">Reference proteome</keyword>
<dbReference type="Proteomes" id="UP000574276">
    <property type="component" value="Unassembled WGS sequence"/>
</dbReference>
<keyword evidence="6 7" id="KW-0472">Membrane</keyword>
<protein>
    <submittedName>
        <fullName evidence="8">Type IV secretory system conjugative DNA transfer family protein</fullName>
    </submittedName>
</protein>
<evidence type="ECO:0000313" key="9">
    <source>
        <dbReference type="Proteomes" id="UP000574276"/>
    </source>
</evidence>
<dbReference type="PANTHER" id="PTHR37937:SF1">
    <property type="entry name" value="CONJUGATIVE TRANSFER: DNA TRANSPORT"/>
    <property type="match status" value="1"/>
</dbReference>
<dbReference type="InterPro" id="IPR051539">
    <property type="entry name" value="T4SS-coupling_protein"/>
</dbReference>
<evidence type="ECO:0000256" key="4">
    <source>
        <dbReference type="ARBA" id="ARBA00022692"/>
    </source>
</evidence>
<evidence type="ECO:0000256" key="5">
    <source>
        <dbReference type="ARBA" id="ARBA00022989"/>
    </source>
</evidence>
<dbReference type="InterPro" id="IPR027417">
    <property type="entry name" value="P-loop_NTPase"/>
</dbReference>
<dbReference type="Pfam" id="PF02534">
    <property type="entry name" value="T4SS-DNA_transf"/>
    <property type="match status" value="1"/>
</dbReference>
<keyword evidence="5 7" id="KW-1133">Transmembrane helix</keyword>
<feature type="transmembrane region" description="Helical" evidence="7">
    <location>
        <begin position="5"/>
        <end position="25"/>
    </location>
</feature>
<proteinExistence type="inferred from homology"/>
<reference evidence="8 9" key="1">
    <citation type="submission" date="2020-07" db="EMBL/GenBank/DDBJ databases">
        <title>Characterization and genome sequencing of isolate MD1, a novel member within the family Lachnospiraceae.</title>
        <authorList>
            <person name="Rettenmaier R."/>
            <person name="Di Bello L."/>
            <person name="Zinser C."/>
            <person name="Scheitz K."/>
            <person name="Liebl W."/>
            <person name="Zverlov V."/>
        </authorList>
    </citation>
    <scope>NUCLEOTIDE SEQUENCE [LARGE SCALE GENOMIC DNA]</scope>
    <source>
        <strain evidence="8 9">MD1</strain>
    </source>
</reference>
<keyword evidence="4 7" id="KW-0812">Transmembrane</keyword>
<dbReference type="CDD" id="cd01127">
    <property type="entry name" value="TrwB_TraG_TraD_VirD4"/>
    <property type="match status" value="1"/>
</dbReference>
<evidence type="ECO:0000256" key="2">
    <source>
        <dbReference type="ARBA" id="ARBA00008806"/>
    </source>
</evidence>
<dbReference type="RefSeq" id="WP_228351220.1">
    <property type="nucleotide sequence ID" value="NZ_JACEGA010000001.1"/>
</dbReference>
<comment type="caution">
    <text evidence="8">The sequence shown here is derived from an EMBL/GenBank/DDBJ whole genome shotgun (WGS) entry which is preliminary data.</text>
</comment>
<organism evidence="8 9">
    <name type="scientific">Variimorphobacter saccharofermentans</name>
    <dbReference type="NCBI Taxonomy" id="2755051"/>
    <lineage>
        <taxon>Bacteria</taxon>
        <taxon>Bacillati</taxon>
        <taxon>Bacillota</taxon>
        <taxon>Clostridia</taxon>
        <taxon>Lachnospirales</taxon>
        <taxon>Lachnospiraceae</taxon>
        <taxon>Variimorphobacter</taxon>
    </lineage>
</organism>
<evidence type="ECO:0000256" key="6">
    <source>
        <dbReference type="ARBA" id="ARBA00023136"/>
    </source>
</evidence>
<dbReference type="InterPro" id="IPR003688">
    <property type="entry name" value="TraG/VirD4"/>
</dbReference>